<gene>
    <name evidence="2" type="ORF">FCC1311_103742</name>
</gene>
<organism evidence="2 3">
    <name type="scientific">Hondaea fermentalgiana</name>
    <dbReference type="NCBI Taxonomy" id="2315210"/>
    <lineage>
        <taxon>Eukaryota</taxon>
        <taxon>Sar</taxon>
        <taxon>Stramenopiles</taxon>
        <taxon>Bigyra</taxon>
        <taxon>Labyrinthulomycetes</taxon>
        <taxon>Thraustochytrida</taxon>
        <taxon>Thraustochytriidae</taxon>
        <taxon>Hondaea</taxon>
    </lineage>
</organism>
<feature type="region of interest" description="Disordered" evidence="1">
    <location>
        <begin position="142"/>
        <end position="161"/>
    </location>
</feature>
<dbReference type="EMBL" id="BEYU01000181">
    <property type="protein sequence ID" value="GBG34150.1"/>
    <property type="molecule type" value="Genomic_DNA"/>
</dbReference>
<name>A0A2R5GTI4_9STRA</name>
<comment type="caution">
    <text evidence="2">The sequence shown here is derived from an EMBL/GenBank/DDBJ whole genome shotgun (WGS) entry which is preliminary data.</text>
</comment>
<keyword evidence="3" id="KW-1185">Reference proteome</keyword>
<dbReference type="AlphaFoldDB" id="A0A2R5GTI4"/>
<dbReference type="Proteomes" id="UP000241890">
    <property type="component" value="Unassembled WGS sequence"/>
</dbReference>
<sequence>MHRGMESRALDQYRLDSMTAKLALDKDAVHRDIVGTIAYERATLAQLQQRLETIEAKHGKQRIGRIDADLALKKALEKHARVAAEKRELVTRFDKLLHAYRSLVEAYMQLKEKYTIVKSIKPLTTSEKVRLSLRKVRELFTQEDEDDPDRLPTEMRSSIPD</sequence>
<proteinExistence type="predicted"/>
<evidence type="ECO:0000313" key="3">
    <source>
        <dbReference type="Proteomes" id="UP000241890"/>
    </source>
</evidence>
<evidence type="ECO:0000313" key="2">
    <source>
        <dbReference type="EMBL" id="GBG34150.1"/>
    </source>
</evidence>
<dbReference type="InParanoid" id="A0A2R5GTI4"/>
<reference evidence="2 3" key="1">
    <citation type="submission" date="2017-12" db="EMBL/GenBank/DDBJ databases">
        <title>Sequencing, de novo assembly and annotation of complete genome of a new Thraustochytrid species, strain FCC1311.</title>
        <authorList>
            <person name="Sedici K."/>
            <person name="Godart F."/>
            <person name="Aiese Cigliano R."/>
            <person name="Sanseverino W."/>
            <person name="Barakat M."/>
            <person name="Ortet P."/>
            <person name="Marechal E."/>
            <person name="Cagnac O."/>
            <person name="Amato A."/>
        </authorList>
    </citation>
    <scope>NUCLEOTIDE SEQUENCE [LARGE SCALE GENOMIC DNA]</scope>
</reference>
<protein>
    <submittedName>
        <fullName evidence="2">Uncharacterized protein</fullName>
    </submittedName>
</protein>
<evidence type="ECO:0000256" key="1">
    <source>
        <dbReference type="SAM" id="MobiDB-lite"/>
    </source>
</evidence>
<accession>A0A2R5GTI4</accession>